<keyword evidence="2" id="KW-1185">Reference proteome</keyword>
<proteinExistence type="predicted"/>
<sequence length="370" mass="42510">MPITRNRSAQHKVYIPESARENQYLIAKFELTDQLLEKYASTIVKSDEQPYAEFYEALSADLFEIAESLGLETCYLVANDKFIRVRYSPEKIISQTEQQILFLYNPSYHFGQKAYYDGAKRADKIKILFLTNEDNIRKKSAFFHERVKTAISQYSEKLGLEKDTVRVCDHQHLTYDLFAKEKGDTGTQAHKLRAISDRFSADGITVSDKAEAQTYAIADLPITRRIRNLLEIDKSSEEPYTPLYELISKSLVKSAEQNGLDNCVIIANDLIPVVRSKKDESVSANGELQLLNFTPDEHMIGFAKKWEGDQLVDKVQFVFVASHQNMTSYGYGKFLNQIQQTMRSVSNQLGYKHDEELMPIRFHQHIGFSI</sequence>
<protein>
    <recommendedName>
        <fullName evidence="3">DUF3083 family protein</fullName>
    </recommendedName>
</protein>
<dbReference type="Pfam" id="PF11281">
    <property type="entry name" value="DUF3083"/>
    <property type="match status" value="1"/>
</dbReference>
<evidence type="ECO:0000313" key="1">
    <source>
        <dbReference type="EMBL" id="KMT66842.1"/>
    </source>
</evidence>
<dbReference type="OrthoDB" id="6288569at2"/>
<organism evidence="1 2">
    <name type="scientific">Catenovulum maritimum</name>
    <dbReference type="NCBI Taxonomy" id="1513271"/>
    <lineage>
        <taxon>Bacteria</taxon>
        <taxon>Pseudomonadati</taxon>
        <taxon>Pseudomonadota</taxon>
        <taxon>Gammaproteobacteria</taxon>
        <taxon>Alteromonadales</taxon>
        <taxon>Alteromonadaceae</taxon>
        <taxon>Catenovulum</taxon>
    </lineage>
</organism>
<dbReference type="EMBL" id="LAZL01000002">
    <property type="protein sequence ID" value="KMT66842.1"/>
    <property type="molecule type" value="Genomic_DNA"/>
</dbReference>
<dbReference type="InterPro" id="IPR021433">
    <property type="entry name" value="DUF3083"/>
</dbReference>
<dbReference type="PATRIC" id="fig|1513271.3.peg.346"/>
<dbReference type="Proteomes" id="UP000037600">
    <property type="component" value="Unassembled WGS sequence"/>
</dbReference>
<reference evidence="1 2" key="1">
    <citation type="submission" date="2015-04" db="EMBL/GenBank/DDBJ databases">
        <title>Draft Genome Sequence of the Novel Agar-Digesting Marine Bacterium Q1.</title>
        <authorList>
            <person name="Li Y."/>
            <person name="Li D."/>
            <person name="Chen G."/>
            <person name="Du Z."/>
        </authorList>
    </citation>
    <scope>NUCLEOTIDE SEQUENCE [LARGE SCALE GENOMIC DNA]</scope>
    <source>
        <strain evidence="1 2">Q1</strain>
    </source>
</reference>
<gene>
    <name evidence="1" type="ORF">XM47_01635</name>
</gene>
<accession>A0A0J8GVR4</accession>
<evidence type="ECO:0000313" key="2">
    <source>
        <dbReference type="Proteomes" id="UP000037600"/>
    </source>
</evidence>
<dbReference type="RefSeq" id="WP_048688641.1">
    <property type="nucleotide sequence ID" value="NZ_KQ130482.1"/>
</dbReference>
<name>A0A0J8GVR4_9ALTE</name>
<evidence type="ECO:0008006" key="3">
    <source>
        <dbReference type="Google" id="ProtNLM"/>
    </source>
</evidence>
<dbReference type="AlphaFoldDB" id="A0A0J8GVR4"/>
<comment type="caution">
    <text evidence="1">The sequence shown here is derived from an EMBL/GenBank/DDBJ whole genome shotgun (WGS) entry which is preliminary data.</text>
</comment>